<accession>A0A1V9XIN5</accession>
<feature type="non-terminal residue" evidence="1">
    <location>
        <position position="1"/>
    </location>
</feature>
<gene>
    <name evidence="1" type="ORF">BIW11_09814</name>
</gene>
<proteinExistence type="predicted"/>
<dbReference type="InParanoid" id="A0A1V9XIN5"/>
<sequence>LDQIYHIEKQIGRREVSVRLFFNEGASSIIGGHIRNQQ</sequence>
<dbReference type="EMBL" id="MNPL01010151">
    <property type="protein sequence ID" value="OQR73306.1"/>
    <property type="molecule type" value="Genomic_DNA"/>
</dbReference>
<protein>
    <submittedName>
        <fullName evidence="1">Uncharacterized protein</fullName>
    </submittedName>
</protein>
<dbReference type="Proteomes" id="UP000192247">
    <property type="component" value="Unassembled WGS sequence"/>
</dbReference>
<comment type="caution">
    <text evidence="1">The sequence shown here is derived from an EMBL/GenBank/DDBJ whole genome shotgun (WGS) entry which is preliminary data.</text>
</comment>
<dbReference type="AlphaFoldDB" id="A0A1V9XIN5"/>
<name>A0A1V9XIN5_9ACAR</name>
<evidence type="ECO:0000313" key="1">
    <source>
        <dbReference type="EMBL" id="OQR73306.1"/>
    </source>
</evidence>
<keyword evidence="2" id="KW-1185">Reference proteome</keyword>
<reference evidence="1 2" key="1">
    <citation type="journal article" date="2017" name="Gigascience">
        <title>Draft genome of the honey bee ectoparasitic mite, Tropilaelaps mercedesae, is shaped by the parasitic life history.</title>
        <authorList>
            <person name="Dong X."/>
            <person name="Armstrong S.D."/>
            <person name="Xia D."/>
            <person name="Makepeace B.L."/>
            <person name="Darby A.C."/>
            <person name="Kadowaki T."/>
        </authorList>
    </citation>
    <scope>NUCLEOTIDE SEQUENCE [LARGE SCALE GENOMIC DNA]</scope>
    <source>
        <strain evidence="1">Wuxi-XJTLU</strain>
    </source>
</reference>
<organism evidence="1 2">
    <name type="scientific">Tropilaelaps mercedesae</name>
    <dbReference type="NCBI Taxonomy" id="418985"/>
    <lineage>
        <taxon>Eukaryota</taxon>
        <taxon>Metazoa</taxon>
        <taxon>Ecdysozoa</taxon>
        <taxon>Arthropoda</taxon>
        <taxon>Chelicerata</taxon>
        <taxon>Arachnida</taxon>
        <taxon>Acari</taxon>
        <taxon>Parasitiformes</taxon>
        <taxon>Mesostigmata</taxon>
        <taxon>Gamasina</taxon>
        <taxon>Dermanyssoidea</taxon>
        <taxon>Laelapidae</taxon>
        <taxon>Tropilaelaps</taxon>
    </lineage>
</organism>
<evidence type="ECO:0000313" key="2">
    <source>
        <dbReference type="Proteomes" id="UP000192247"/>
    </source>
</evidence>